<dbReference type="Pfam" id="PF00795">
    <property type="entry name" value="CN_hydrolase"/>
    <property type="match status" value="1"/>
</dbReference>
<dbReference type="PANTHER" id="PTHR43674">
    <property type="entry name" value="NITRILASE C965.09-RELATED"/>
    <property type="match status" value="1"/>
</dbReference>
<proteinExistence type="predicted"/>
<organism evidence="3 4">
    <name type="scientific">Oculimacula yallundae</name>
    <dbReference type="NCBI Taxonomy" id="86028"/>
    <lineage>
        <taxon>Eukaryota</taxon>
        <taxon>Fungi</taxon>
        <taxon>Dikarya</taxon>
        <taxon>Ascomycota</taxon>
        <taxon>Pezizomycotina</taxon>
        <taxon>Leotiomycetes</taxon>
        <taxon>Helotiales</taxon>
        <taxon>Ploettnerulaceae</taxon>
        <taxon>Oculimacula</taxon>
    </lineage>
</organism>
<keyword evidence="1" id="KW-0378">Hydrolase</keyword>
<evidence type="ECO:0000313" key="4">
    <source>
        <dbReference type="Proteomes" id="UP001595075"/>
    </source>
</evidence>
<dbReference type="PROSITE" id="PS50263">
    <property type="entry name" value="CN_HYDROLASE"/>
    <property type="match status" value="1"/>
</dbReference>
<evidence type="ECO:0000313" key="3">
    <source>
        <dbReference type="EMBL" id="KAL2069889.1"/>
    </source>
</evidence>
<evidence type="ECO:0000256" key="1">
    <source>
        <dbReference type="ARBA" id="ARBA00022801"/>
    </source>
</evidence>
<dbReference type="InterPro" id="IPR036526">
    <property type="entry name" value="C-N_Hydrolase_sf"/>
</dbReference>
<dbReference type="Gene3D" id="3.60.110.10">
    <property type="entry name" value="Carbon-nitrogen hydrolase"/>
    <property type="match status" value="1"/>
</dbReference>
<protein>
    <recommendedName>
        <fullName evidence="2">CN hydrolase domain-containing protein</fullName>
    </recommendedName>
</protein>
<evidence type="ECO:0000259" key="2">
    <source>
        <dbReference type="PROSITE" id="PS50263"/>
    </source>
</evidence>
<dbReference type="InterPro" id="IPR003010">
    <property type="entry name" value="C-N_Hydrolase"/>
</dbReference>
<dbReference type="EMBL" id="JAZHXI010000007">
    <property type="protein sequence ID" value="KAL2069889.1"/>
    <property type="molecule type" value="Genomic_DNA"/>
</dbReference>
<accession>A0ABR4CL49</accession>
<dbReference type="Proteomes" id="UP001595075">
    <property type="component" value="Unassembled WGS sequence"/>
</dbReference>
<feature type="domain" description="CN hydrolase" evidence="2">
    <location>
        <begin position="5"/>
        <end position="260"/>
    </location>
</feature>
<name>A0ABR4CL49_9HELO</name>
<sequence>MAPVYKIAVVQLYIKPLNIESNHAKAISFIREAAAQSCDLAVLPEYHLTGWAPDSPDFIPLCAQYQKYLDAYCALALELKINIVPGTIVEKHGSDLLNIAYFISSSGSILGRYQKKNLWHPERPHLTSSLHEPHVAFSTPLGKVGLLICWDLAFPEAFRELIAQGAKIIIVPTFWTLEDCSAEGRKHNPLAEELYLESVLVARAFENTCAVIFANAGGPSGEMGGERGGWAGGSQVSLPFRGAVGKLGWREGMSIVDVDMEILEQAEDNYKVRQDMASEGWHYEYSLTRNQTERGNLES</sequence>
<dbReference type="CDD" id="cd07197">
    <property type="entry name" value="nitrilase"/>
    <property type="match status" value="1"/>
</dbReference>
<gene>
    <name evidence="3" type="ORF">VTL71DRAFT_14568</name>
</gene>
<dbReference type="PANTHER" id="PTHR43674:SF16">
    <property type="entry name" value="CARBON-NITROGEN FAMILY, PUTATIVE (AFU_ORTHOLOGUE AFUA_5G02350)-RELATED"/>
    <property type="match status" value="1"/>
</dbReference>
<dbReference type="InterPro" id="IPR050345">
    <property type="entry name" value="Aliph_Amidase/BUP"/>
</dbReference>
<reference evidence="3 4" key="1">
    <citation type="journal article" date="2024" name="Commun. Biol.">
        <title>Comparative genomic analysis of thermophilic fungi reveals convergent evolutionary adaptations and gene losses.</title>
        <authorList>
            <person name="Steindorff A.S."/>
            <person name="Aguilar-Pontes M.V."/>
            <person name="Robinson A.J."/>
            <person name="Andreopoulos B."/>
            <person name="LaButti K."/>
            <person name="Kuo A."/>
            <person name="Mondo S."/>
            <person name="Riley R."/>
            <person name="Otillar R."/>
            <person name="Haridas S."/>
            <person name="Lipzen A."/>
            <person name="Grimwood J."/>
            <person name="Schmutz J."/>
            <person name="Clum A."/>
            <person name="Reid I.D."/>
            <person name="Moisan M.C."/>
            <person name="Butler G."/>
            <person name="Nguyen T.T.M."/>
            <person name="Dewar K."/>
            <person name="Conant G."/>
            <person name="Drula E."/>
            <person name="Henrissat B."/>
            <person name="Hansel C."/>
            <person name="Singer S."/>
            <person name="Hutchinson M.I."/>
            <person name="de Vries R.P."/>
            <person name="Natvig D.O."/>
            <person name="Powell A.J."/>
            <person name="Tsang A."/>
            <person name="Grigoriev I.V."/>
        </authorList>
    </citation>
    <scope>NUCLEOTIDE SEQUENCE [LARGE SCALE GENOMIC DNA]</scope>
    <source>
        <strain evidence="3 4">CBS 494.80</strain>
    </source>
</reference>
<comment type="caution">
    <text evidence="3">The sequence shown here is derived from an EMBL/GenBank/DDBJ whole genome shotgun (WGS) entry which is preliminary data.</text>
</comment>
<keyword evidence="4" id="KW-1185">Reference proteome</keyword>
<dbReference type="SUPFAM" id="SSF56317">
    <property type="entry name" value="Carbon-nitrogen hydrolase"/>
    <property type="match status" value="1"/>
</dbReference>